<name>A0ABW1WXN1_9HYPH</name>
<keyword evidence="2" id="KW-1185">Reference proteome</keyword>
<comment type="caution">
    <text evidence="1">The sequence shown here is derived from an EMBL/GenBank/DDBJ whole genome shotgun (WGS) entry which is preliminary data.</text>
</comment>
<dbReference type="Proteomes" id="UP001596237">
    <property type="component" value="Unassembled WGS sequence"/>
</dbReference>
<organism evidence="1 2">
    <name type="scientific">Methylorubrum zatmanii</name>
    <dbReference type="NCBI Taxonomy" id="29429"/>
    <lineage>
        <taxon>Bacteria</taxon>
        <taxon>Pseudomonadati</taxon>
        <taxon>Pseudomonadota</taxon>
        <taxon>Alphaproteobacteria</taxon>
        <taxon>Hyphomicrobiales</taxon>
        <taxon>Methylobacteriaceae</taxon>
        <taxon>Methylorubrum</taxon>
    </lineage>
</organism>
<dbReference type="RefSeq" id="WP_192285617.1">
    <property type="nucleotide sequence ID" value="NZ_JBHSTT010000096.1"/>
</dbReference>
<proteinExistence type="predicted"/>
<protein>
    <recommendedName>
        <fullName evidence="3">Biopolymer transporter Tol</fullName>
    </recommendedName>
</protein>
<dbReference type="EMBL" id="JBHSTT010000096">
    <property type="protein sequence ID" value="MFC6392351.1"/>
    <property type="molecule type" value="Genomic_DNA"/>
</dbReference>
<accession>A0ABW1WXN1</accession>
<evidence type="ECO:0000313" key="1">
    <source>
        <dbReference type="EMBL" id="MFC6392351.1"/>
    </source>
</evidence>
<evidence type="ECO:0000313" key="2">
    <source>
        <dbReference type="Proteomes" id="UP001596237"/>
    </source>
</evidence>
<sequence>MAVLETPDGRYIVVRGRLWRRQRPDLDPVRRDRLVHDLMDARRAVRAAKGSGDAKALARARAAVDAAKRGLGERGPVWWHDGAPDLNRRMAAHTPYAEWYAGLPEDARAVSTPRPGRR</sequence>
<gene>
    <name evidence="1" type="ORF">ACFQDP_23905</name>
</gene>
<evidence type="ECO:0008006" key="3">
    <source>
        <dbReference type="Google" id="ProtNLM"/>
    </source>
</evidence>
<reference evidence="2" key="1">
    <citation type="journal article" date="2019" name="Int. J. Syst. Evol. Microbiol.">
        <title>The Global Catalogue of Microorganisms (GCM) 10K type strain sequencing project: providing services to taxonomists for standard genome sequencing and annotation.</title>
        <authorList>
            <consortium name="The Broad Institute Genomics Platform"/>
            <consortium name="The Broad Institute Genome Sequencing Center for Infectious Disease"/>
            <person name="Wu L."/>
            <person name="Ma J."/>
        </authorList>
    </citation>
    <scope>NUCLEOTIDE SEQUENCE [LARGE SCALE GENOMIC DNA]</scope>
    <source>
        <strain evidence="2">CCUG 36916</strain>
    </source>
</reference>